<gene>
    <name evidence="2" type="ORF">NCTC11429_03102</name>
</gene>
<accession>A0A4U9VCZ5</accession>
<dbReference type="KEGG" id="stha:NCTC11429_03102"/>
<dbReference type="GeneID" id="78463792"/>
<evidence type="ECO:0000313" key="3">
    <source>
        <dbReference type="Proteomes" id="UP000308196"/>
    </source>
</evidence>
<keyword evidence="1" id="KW-0732">Signal</keyword>
<protein>
    <submittedName>
        <fullName evidence="2">Uncharacterized protein</fullName>
    </submittedName>
</protein>
<proteinExistence type="predicted"/>
<evidence type="ECO:0000256" key="1">
    <source>
        <dbReference type="SAM" id="SignalP"/>
    </source>
</evidence>
<reference evidence="2 3" key="1">
    <citation type="submission" date="2019-05" db="EMBL/GenBank/DDBJ databases">
        <authorList>
            <consortium name="Pathogen Informatics"/>
        </authorList>
    </citation>
    <scope>NUCLEOTIDE SEQUENCE [LARGE SCALE GENOMIC DNA]</scope>
    <source>
        <strain evidence="2 3">NCTC11429</strain>
    </source>
</reference>
<name>A0A4U9VCZ5_9SPHI</name>
<sequence>MKIKYIFTFLVLFLMRTGAYAQVDTIPFAAYWAAGDSYDFTITKINQQWQEDRLIRNDSAAFQASFTVLDSLPDGYRIKWAYDIDWSQFSFADSSTSELIKSIAKDIVMNVIYKTDDIGQYVAIENFDDIKNSMLNIFNTLSNHSKKSNKISAQESEKMKQALYKIFSSEEMVEQMVAKDILLFHTPFGTMYPVKDTLLWKGEMANPFGQTSIPADIKVVVQDVDLDNSFCVISQETTINPADAKAFLLDLLPQLGLQANEINEITNTSRFDMYDNKHLEYWYNPGVPYFIEAKREGALQLGKEKLKHVEITRIQYNQ</sequence>
<dbReference type="RefSeq" id="WP_138096886.1">
    <property type="nucleotide sequence ID" value="NZ_LR590484.1"/>
</dbReference>
<feature type="chain" id="PRO_5020783719" evidence="1">
    <location>
        <begin position="22"/>
        <end position="318"/>
    </location>
</feature>
<dbReference type="Proteomes" id="UP000308196">
    <property type="component" value="Chromosome"/>
</dbReference>
<dbReference type="AlphaFoldDB" id="A0A4U9VCZ5"/>
<evidence type="ECO:0000313" key="2">
    <source>
        <dbReference type="EMBL" id="VTR44765.1"/>
    </source>
</evidence>
<organism evidence="2 3">
    <name type="scientific">Sphingobacterium thalpophilum</name>
    <dbReference type="NCBI Taxonomy" id="259"/>
    <lineage>
        <taxon>Bacteria</taxon>
        <taxon>Pseudomonadati</taxon>
        <taxon>Bacteroidota</taxon>
        <taxon>Sphingobacteriia</taxon>
        <taxon>Sphingobacteriales</taxon>
        <taxon>Sphingobacteriaceae</taxon>
        <taxon>Sphingobacterium</taxon>
    </lineage>
</organism>
<dbReference type="EMBL" id="LR590484">
    <property type="protein sequence ID" value="VTR44765.1"/>
    <property type="molecule type" value="Genomic_DNA"/>
</dbReference>
<feature type="signal peptide" evidence="1">
    <location>
        <begin position="1"/>
        <end position="21"/>
    </location>
</feature>